<evidence type="ECO:0000256" key="2">
    <source>
        <dbReference type="SAM" id="MobiDB-lite"/>
    </source>
</evidence>
<evidence type="ECO:0000256" key="1">
    <source>
        <dbReference type="SAM" id="Coils"/>
    </source>
</evidence>
<feature type="coiled-coil region" evidence="1">
    <location>
        <begin position="561"/>
        <end position="602"/>
    </location>
</feature>
<evidence type="ECO:0000313" key="5">
    <source>
        <dbReference type="EMBL" id="MBO0949370.1"/>
    </source>
</evidence>
<feature type="compositionally biased region" description="Low complexity" evidence="2">
    <location>
        <begin position="700"/>
        <end position="711"/>
    </location>
</feature>
<dbReference type="RefSeq" id="WP_207329335.1">
    <property type="nucleotide sequence ID" value="NZ_JAFMYW010000003.1"/>
</dbReference>
<accession>A0ABS3JHC3</accession>
<organism evidence="5 6">
    <name type="scientific">Fibrella forsythiae</name>
    <dbReference type="NCBI Taxonomy" id="2817061"/>
    <lineage>
        <taxon>Bacteria</taxon>
        <taxon>Pseudomonadati</taxon>
        <taxon>Bacteroidota</taxon>
        <taxon>Cytophagia</taxon>
        <taxon>Cytophagales</taxon>
        <taxon>Spirosomataceae</taxon>
        <taxon>Fibrella</taxon>
    </lineage>
</organism>
<feature type="region of interest" description="Disordered" evidence="2">
    <location>
        <begin position="637"/>
        <end position="734"/>
    </location>
</feature>
<keyword evidence="5" id="KW-0645">Protease</keyword>
<proteinExistence type="predicted"/>
<feature type="transmembrane region" description="Helical" evidence="3">
    <location>
        <begin position="314"/>
        <end position="338"/>
    </location>
</feature>
<keyword evidence="3" id="KW-0812">Transmembrane</keyword>
<keyword evidence="5" id="KW-0378">Hydrolase</keyword>
<reference evidence="5 6" key="1">
    <citation type="submission" date="2021-03" db="EMBL/GenBank/DDBJ databases">
        <title>Fibrella sp. HMF5405 genome sequencing and assembly.</title>
        <authorList>
            <person name="Kang H."/>
            <person name="Kim H."/>
            <person name="Bae S."/>
            <person name="Joh K."/>
        </authorList>
    </citation>
    <scope>NUCLEOTIDE SEQUENCE [LARGE SCALE GENOMIC DNA]</scope>
    <source>
        <strain evidence="5 6">HMF5405</strain>
    </source>
</reference>
<feature type="domain" description="Peptidase M56" evidence="4">
    <location>
        <begin position="113"/>
        <end position="263"/>
    </location>
</feature>
<feature type="transmembrane region" description="Helical" evidence="3">
    <location>
        <begin position="117"/>
        <end position="138"/>
    </location>
</feature>
<comment type="caution">
    <text evidence="5">The sequence shown here is derived from an EMBL/GenBank/DDBJ whole genome shotgun (WGS) entry which is preliminary data.</text>
</comment>
<protein>
    <submittedName>
        <fullName evidence="5">M48 family metalloprotease</fullName>
    </submittedName>
</protein>
<dbReference type="Pfam" id="PF05569">
    <property type="entry name" value="Peptidase_M56"/>
    <property type="match status" value="1"/>
</dbReference>
<feature type="transmembrane region" description="Helical" evidence="3">
    <location>
        <begin position="20"/>
        <end position="39"/>
    </location>
</feature>
<sequence length="734" mass="80398">MKLTNWFSSSIAEALGWTLIHALWQGFAVVLIIAVFLHLARRGRAALRYQIGMSGLFLQVLASLGTFAWYYEPRSLAGPALAAPSINNVPTPLLTAANESWLVGMQSFLHAHLAEVVWLWLIGVGVFGIRLAGGWAYVQRLRMAATLPIPPTLSAATARISQSMNVSARVQVTARLTGPLVVGMVKPVVLWPIGLLAGLSTADIEAILAHELAHVQRNDYLLNMVQSTIEALYFFHPALWWLSARVREEREHCCDDLAVSIIGDARVLARALANVEEWQRGLAPAPSLAMAFASKRQLLLQRVRRILGVPTSPLVSNGSLVGLTLFTTLLVSVSVYAIQPVNQPKPARAAWPKPTRRHSVSTDSEYGMIDSRRIGYVIWKGQKLTAARVATLQRQLDLVMAGNLSLDVVKQPNRDILLTIIEKNVAFDAGMKALSEGMAQIDYSTIDLSATANVPATPEPPTVDVPDPAPALASDTSRLRAVQQQLELLTKQMKELMAERQPMADKLTREMAELAAKNGDYQKQMSPYTSQIGQLAKQQRALAAKMVTLHRETQMLSSQNSAKAKSLLQQKEAQAGRLEKQLDELDAQMAKLDAKLEPLNARLEPYQNRLEMLADSIEKLYEPTNALSEKIGELSEQFSEQAEKQAEEAMRQAEEITSGKHHVIKGDGIYYFPSARSPRPARPARPPRPPRPAKAPKAPRPAADIPAIPGVSAPPPAPVPAILPKPATAPKEPR</sequence>
<dbReference type="PANTHER" id="PTHR34978">
    <property type="entry name" value="POSSIBLE SENSOR-TRANSDUCER PROTEIN BLAR"/>
    <property type="match status" value="1"/>
</dbReference>
<keyword evidence="5" id="KW-0482">Metalloprotease</keyword>
<feature type="compositionally biased region" description="Pro residues" evidence="2">
    <location>
        <begin position="712"/>
        <end position="723"/>
    </location>
</feature>
<dbReference type="EMBL" id="JAFMYW010000003">
    <property type="protein sequence ID" value="MBO0949370.1"/>
    <property type="molecule type" value="Genomic_DNA"/>
</dbReference>
<keyword evidence="3" id="KW-0472">Membrane</keyword>
<feature type="compositionally biased region" description="Basic and acidic residues" evidence="2">
    <location>
        <begin position="641"/>
        <end position="658"/>
    </location>
</feature>
<evidence type="ECO:0000313" key="6">
    <source>
        <dbReference type="Proteomes" id="UP000664628"/>
    </source>
</evidence>
<dbReference type="PANTHER" id="PTHR34978:SF3">
    <property type="entry name" value="SLR0241 PROTEIN"/>
    <property type="match status" value="1"/>
</dbReference>
<dbReference type="Proteomes" id="UP000664628">
    <property type="component" value="Unassembled WGS sequence"/>
</dbReference>
<dbReference type="CDD" id="cd07341">
    <property type="entry name" value="M56_BlaR1_MecR1_like"/>
    <property type="match status" value="1"/>
</dbReference>
<gene>
    <name evidence="5" type="ORF">J2I46_12305</name>
</gene>
<dbReference type="Gene3D" id="1.20.1270.70">
    <property type="entry name" value="Designed single chain three-helix bundle"/>
    <property type="match status" value="1"/>
</dbReference>
<keyword evidence="1" id="KW-0175">Coiled coil</keyword>
<evidence type="ECO:0000256" key="3">
    <source>
        <dbReference type="SAM" id="Phobius"/>
    </source>
</evidence>
<evidence type="ECO:0000259" key="4">
    <source>
        <dbReference type="Pfam" id="PF05569"/>
    </source>
</evidence>
<dbReference type="Gene3D" id="3.30.2010.10">
    <property type="entry name" value="Metalloproteases ('zincins'), catalytic domain"/>
    <property type="match status" value="1"/>
</dbReference>
<dbReference type="GO" id="GO:0008237">
    <property type="term" value="F:metallopeptidase activity"/>
    <property type="evidence" value="ECO:0007669"/>
    <property type="project" value="UniProtKB-KW"/>
</dbReference>
<feature type="transmembrane region" description="Helical" evidence="3">
    <location>
        <begin position="51"/>
        <end position="71"/>
    </location>
</feature>
<dbReference type="InterPro" id="IPR052173">
    <property type="entry name" value="Beta-lactam_resp_regulator"/>
</dbReference>
<feature type="compositionally biased region" description="Pro residues" evidence="2">
    <location>
        <begin position="680"/>
        <end position="693"/>
    </location>
</feature>
<feature type="coiled-coil region" evidence="1">
    <location>
        <begin position="472"/>
        <end position="524"/>
    </location>
</feature>
<dbReference type="InterPro" id="IPR008756">
    <property type="entry name" value="Peptidase_M56"/>
</dbReference>
<name>A0ABS3JHC3_9BACT</name>
<keyword evidence="6" id="KW-1185">Reference proteome</keyword>
<keyword evidence="3" id="KW-1133">Transmembrane helix</keyword>